<feature type="transmembrane region" description="Helical" evidence="7">
    <location>
        <begin position="220"/>
        <end position="240"/>
    </location>
</feature>
<dbReference type="PANTHER" id="PTHR40074:SF2">
    <property type="entry name" value="O-ACETYLTRANSFERASE WECH"/>
    <property type="match status" value="1"/>
</dbReference>
<evidence type="ECO:0000256" key="4">
    <source>
        <dbReference type="ARBA" id="ARBA00022692"/>
    </source>
</evidence>
<evidence type="ECO:0000313" key="10">
    <source>
        <dbReference type="Proteomes" id="UP000501747"/>
    </source>
</evidence>
<dbReference type="Proteomes" id="UP000501747">
    <property type="component" value="Chromosome"/>
</dbReference>
<feature type="transmembrane region" description="Helical" evidence="7">
    <location>
        <begin position="320"/>
        <end position="344"/>
    </location>
</feature>
<comment type="similarity">
    <text evidence="2">Belongs to the acyltransferase 3 family.</text>
</comment>
<dbReference type="GO" id="GO:0009246">
    <property type="term" value="P:enterobacterial common antigen biosynthetic process"/>
    <property type="evidence" value="ECO:0007669"/>
    <property type="project" value="TreeGrafter"/>
</dbReference>
<keyword evidence="6 7" id="KW-0472">Membrane</keyword>
<feature type="transmembrane region" description="Helical" evidence="7">
    <location>
        <begin position="15"/>
        <end position="36"/>
    </location>
</feature>
<keyword evidence="4 7" id="KW-0812">Transmembrane</keyword>
<sequence length="353" mass="41985">MTNFSNNIARENDYYFSYIVKIFASIMVVMNHTISFRGINLDTPSTSLYISIVVFAIAKTGVPLFLMTTGFFSLRSSKIYSTKDYMKRFMKNIFFLYSLTVLVWLVKNYFSNDFLPFNYANLYSENISNIYWYFFLLLGIDIMLPFFKKISDSSTIKELLYLIFIIFLFQSFLPLILKRFALPGVNFYFMSSIFNMSIGYLFLGQLVYRLKDKLYKNIKPIILSILLFISGFTIFVLLMLNEVSGNSKFNLLFWDDRNSFYVLFESFAIFVLFYSVFSFIRPFDRLMSLFSRATFFIFAFSDIIILIVDEKKYRFAQKQIIDNFLFFILVYFICMFSGVFYYSVKQKIKKRYS</sequence>
<feature type="transmembrane region" description="Helical" evidence="7">
    <location>
        <begin position="130"/>
        <end position="147"/>
    </location>
</feature>
<evidence type="ECO:0000256" key="3">
    <source>
        <dbReference type="ARBA" id="ARBA00022475"/>
    </source>
</evidence>
<protein>
    <submittedName>
        <fullName evidence="9">Acyltransferase</fullName>
    </submittedName>
</protein>
<feature type="transmembrane region" description="Helical" evidence="7">
    <location>
        <begin position="260"/>
        <end position="277"/>
    </location>
</feature>
<keyword evidence="9" id="KW-0808">Transferase</keyword>
<keyword evidence="3" id="KW-1003">Cell membrane</keyword>
<feature type="transmembrane region" description="Helical" evidence="7">
    <location>
        <begin position="289"/>
        <end position="308"/>
    </location>
</feature>
<evidence type="ECO:0000256" key="7">
    <source>
        <dbReference type="SAM" id="Phobius"/>
    </source>
</evidence>
<dbReference type="Pfam" id="PF01757">
    <property type="entry name" value="Acyl_transf_3"/>
    <property type="match status" value="1"/>
</dbReference>
<gene>
    <name evidence="9" type="ORF">G7082_03020</name>
</gene>
<feature type="transmembrane region" description="Helical" evidence="7">
    <location>
        <begin position="187"/>
        <end position="208"/>
    </location>
</feature>
<dbReference type="PANTHER" id="PTHR40074">
    <property type="entry name" value="O-ACETYLTRANSFERASE WECH"/>
    <property type="match status" value="1"/>
</dbReference>
<feature type="transmembrane region" description="Helical" evidence="7">
    <location>
        <begin position="93"/>
        <end position="110"/>
    </location>
</feature>
<accession>A0A6G8ARI2</accession>
<keyword evidence="9" id="KW-0012">Acyltransferase</keyword>
<proteinExistence type="inferred from homology"/>
<feature type="transmembrane region" description="Helical" evidence="7">
    <location>
        <begin position="159"/>
        <end position="181"/>
    </location>
</feature>
<evidence type="ECO:0000256" key="5">
    <source>
        <dbReference type="ARBA" id="ARBA00022989"/>
    </source>
</evidence>
<dbReference type="GO" id="GO:0016413">
    <property type="term" value="F:O-acetyltransferase activity"/>
    <property type="evidence" value="ECO:0007669"/>
    <property type="project" value="TreeGrafter"/>
</dbReference>
<evidence type="ECO:0000259" key="8">
    <source>
        <dbReference type="Pfam" id="PF01757"/>
    </source>
</evidence>
<feature type="domain" description="Acyltransferase 3" evidence="8">
    <location>
        <begin position="19"/>
        <end position="338"/>
    </location>
</feature>
<dbReference type="KEGG" id="vhy:G7082_03020"/>
<dbReference type="RefSeq" id="WP_166033751.1">
    <property type="nucleotide sequence ID" value="NZ_CP049887.1"/>
</dbReference>
<feature type="transmembrane region" description="Helical" evidence="7">
    <location>
        <begin position="48"/>
        <end position="72"/>
    </location>
</feature>
<evidence type="ECO:0000256" key="1">
    <source>
        <dbReference type="ARBA" id="ARBA00004651"/>
    </source>
</evidence>
<organism evidence="9 10">
    <name type="scientific">Vagococcus hydrophili</name>
    <dbReference type="NCBI Taxonomy" id="2714947"/>
    <lineage>
        <taxon>Bacteria</taxon>
        <taxon>Bacillati</taxon>
        <taxon>Bacillota</taxon>
        <taxon>Bacilli</taxon>
        <taxon>Lactobacillales</taxon>
        <taxon>Enterococcaceae</taxon>
        <taxon>Vagococcus</taxon>
    </lineage>
</organism>
<evidence type="ECO:0000256" key="6">
    <source>
        <dbReference type="ARBA" id="ARBA00023136"/>
    </source>
</evidence>
<comment type="subcellular location">
    <subcellularLocation>
        <location evidence="1">Cell membrane</location>
        <topology evidence="1">Multi-pass membrane protein</topology>
    </subcellularLocation>
</comment>
<keyword evidence="5 7" id="KW-1133">Transmembrane helix</keyword>
<keyword evidence="10" id="KW-1185">Reference proteome</keyword>
<dbReference type="AlphaFoldDB" id="A0A6G8ARI2"/>
<reference evidence="9 10" key="1">
    <citation type="submission" date="2020-03" db="EMBL/GenBank/DDBJ databases">
        <title>Vagococcus sp. nov., isolated from beetles.</title>
        <authorList>
            <person name="Hyun D.-W."/>
            <person name="Bae J.-W."/>
        </authorList>
    </citation>
    <scope>NUCLEOTIDE SEQUENCE [LARGE SCALE GENOMIC DNA]</scope>
    <source>
        <strain evidence="9 10">HDW17B</strain>
    </source>
</reference>
<dbReference type="GO" id="GO:0005886">
    <property type="term" value="C:plasma membrane"/>
    <property type="evidence" value="ECO:0007669"/>
    <property type="project" value="UniProtKB-SubCell"/>
</dbReference>
<dbReference type="EMBL" id="CP049887">
    <property type="protein sequence ID" value="QIL47579.1"/>
    <property type="molecule type" value="Genomic_DNA"/>
</dbReference>
<name>A0A6G8ARI2_9ENTE</name>
<dbReference type="InterPro" id="IPR002656">
    <property type="entry name" value="Acyl_transf_3_dom"/>
</dbReference>
<evidence type="ECO:0000313" key="9">
    <source>
        <dbReference type="EMBL" id="QIL47579.1"/>
    </source>
</evidence>
<evidence type="ECO:0000256" key="2">
    <source>
        <dbReference type="ARBA" id="ARBA00007400"/>
    </source>
</evidence>